<dbReference type="GeneID" id="87939954"/>
<evidence type="ECO:0000313" key="3">
    <source>
        <dbReference type="Proteomes" id="UP001322277"/>
    </source>
</evidence>
<dbReference type="CDD" id="cd22997">
    <property type="entry name" value="GT_LH"/>
    <property type="match status" value="1"/>
</dbReference>
<evidence type="ECO:0000313" key="2">
    <source>
        <dbReference type="EMBL" id="WQF78437.1"/>
    </source>
</evidence>
<keyword evidence="1" id="KW-1133">Transmembrane helix</keyword>
<dbReference type="EMBL" id="CP137306">
    <property type="protein sequence ID" value="WQF78437.1"/>
    <property type="molecule type" value="Genomic_DNA"/>
</dbReference>
<dbReference type="KEGG" id="cdet:87939954"/>
<keyword evidence="1" id="KW-0812">Transmembrane</keyword>
<evidence type="ECO:0000256" key="1">
    <source>
        <dbReference type="SAM" id="Phobius"/>
    </source>
</evidence>
<dbReference type="PANTHER" id="PTHR36587">
    <property type="entry name" value="EXPRESSION SITE-ASSOCIATED GENE 3 (ESAG3)-LIKE PROTEIN"/>
    <property type="match status" value="1"/>
</dbReference>
<reference evidence="3" key="1">
    <citation type="journal article" date="2023" name="bioRxiv">
        <title>Complete genome of the Medicago anthracnose fungus, Colletotrichum destructivum, reveals a mini-chromosome-like region within a core chromosome.</title>
        <authorList>
            <person name="Lapalu N."/>
            <person name="Simon A."/>
            <person name="Lu A."/>
            <person name="Plaumann P.-L."/>
            <person name="Amselem J."/>
            <person name="Pigne S."/>
            <person name="Auger A."/>
            <person name="Koch C."/>
            <person name="Dallery J.-F."/>
            <person name="O'Connell R.J."/>
        </authorList>
    </citation>
    <scope>NUCLEOTIDE SEQUENCE [LARGE SCALE GENOMIC DNA]</scope>
    <source>
        <strain evidence="3">CBS 520.97</strain>
    </source>
</reference>
<gene>
    <name evidence="2" type="ORF">CDEST_03451</name>
</gene>
<protein>
    <submittedName>
        <fullName evidence="2">Uncharacterized protein</fullName>
    </submittedName>
</protein>
<dbReference type="PANTHER" id="PTHR36587:SF2">
    <property type="entry name" value="EXPRESSION SITE-ASSOCIATED GENE 3 (ESAG3)-LIKE PROTEIN"/>
    <property type="match status" value="1"/>
</dbReference>
<feature type="transmembrane region" description="Helical" evidence="1">
    <location>
        <begin position="44"/>
        <end position="63"/>
    </location>
</feature>
<accession>A0AAX4I5L5</accession>
<dbReference type="RefSeq" id="XP_062775661.1">
    <property type="nucleotide sequence ID" value="XM_062919610.1"/>
</dbReference>
<name>A0AAX4I5L5_9PEZI</name>
<proteinExistence type="predicted"/>
<dbReference type="Proteomes" id="UP001322277">
    <property type="component" value="Chromosome 2"/>
</dbReference>
<dbReference type="AlphaFoldDB" id="A0AAX4I5L5"/>
<keyword evidence="1" id="KW-0472">Membrane</keyword>
<organism evidence="2 3">
    <name type="scientific">Colletotrichum destructivum</name>
    <dbReference type="NCBI Taxonomy" id="34406"/>
    <lineage>
        <taxon>Eukaryota</taxon>
        <taxon>Fungi</taxon>
        <taxon>Dikarya</taxon>
        <taxon>Ascomycota</taxon>
        <taxon>Pezizomycotina</taxon>
        <taxon>Sordariomycetes</taxon>
        <taxon>Hypocreomycetidae</taxon>
        <taxon>Glomerellales</taxon>
        <taxon>Glomerellaceae</taxon>
        <taxon>Colletotrichum</taxon>
        <taxon>Colletotrichum destructivum species complex</taxon>
    </lineage>
</organism>
<sequence>MVPHLNFWRRGGSKPNVEIRSGLLDGDAQRRPRHATAASERLRAVLRFIMPVVLFTALGYFLMSLFPDETRRFFHGDGGAERAISRSRLESLSKSNHIDRGGPRRLRLFMPADGPSINLCKTVMSAVALGYPMPTLLNWNGEFNRPDWHFAGSHIAKLESLLAAIDHLYEREDGDDVNEDDLVLLVDAYDVWFQLPPSVLVERFHQLNRKADARVRKQWEEGGGLKPGFPVAPPTQSVLVTTAKDCQPGRESGSDPRYEYWPDSPLAPDFYGNETDRVLPYVLDSARKYKKIRPRCVNSGMIMGTVRSLRGALRKCRAKVDAAAAGGRQLWSDQALLAEVIGDQEVWRHWVRGLAPEWNGFVSRERLGELPREVRRIADAALAGEEFEFGIGLDYEFATIPPTCSSEDDGYFVRLDDAEGIRRASDEAGVPGGEVPGGEVRVKGTIPPELEHAAPPTTTLPGHVGGGWGNVSLYTDFFFGTSPVGIHHNAYVFGLKAWRLENWWNMTWFHPRLRELVTASLGSNRKLALLARLPLEPDGRDEMVYWPSDEGPAEAGVRVFDGSKEAMGYSAIGWDGICQKGDRSWYDVVFGDGKGPLAV</sequence>
<keyword evidence="3" id="KW-1185">Reference proteome</keyword>